<evidence type="ECO:0000313" key="2">
    <source>
        <dbReference type="Proteomes" id="UP001356308"/>
    </source>
</evidence>
<sequence length="174" mass="19572">MKSTVLNSLLLLFSMLFINCNFNDKKSDEPLSKIDWSNKETQLTEKDSLTMGTSYLSVYSQIYSYTEHTSIDLTATVSIRNTNANAKTYLLKADYFDTHGNKIHSYVNRPIALSELETLEIVIAEFDKKGGTGANFIFEWAVAPESTKPIFEAVMISTYGQQGLSFTTQGHQIK</sequence>
<organism evidence="1 2">
    <name type="scientific">Maribacter cobaltidurans</name>
    <dbReference type="NCBI Taxonomy" id="1178778"/>
    <lineage>
        <taxon>Bacteria</taxon>
        <taxon>Pseudomonadati</taxon>
        <taxon>Bacteroidota</taxon>
        <taxon>Flavobacteriia</taxon>
        <taxon>Flavobacteriales</taxon>
        <taxon>Flavobacteriaceae</taxon>
        <taxon>Maribacter</taxon>
    </lineage>
</organism>
<reference evidence="1 2" key="1">
    <citation type="submission" date="2024-01" db="EMBL/GenBank/DDBJ databases">
        <title>Maribacter spp. originated from different algae showed divergent polysaccharides utilization ability.</title>
        <authorList>
            <person name="Wang H."/>
            <person name="Wu Y."/>
        </authorList>
    </citation>
    <scope>NUCLEOTIDE SEQUENCE [LARGE SCALE GENOMIC DNA]</scope>
    <source>
        <strain evidence="1 2">PR1</strain>
    </source>
</reference>
<dbReference type="InterPro" id="IPR021471">
    <property type="entry name" value="DUF3124"/>
</dbReference>
<keyword evidence="2" id="KW-1185">Reference proteome</keyword>
<evidence type="ECO:0000313" key="1">
    <source>
        <dbReference type="EMBL" id="MEE1977269.1"/>
    </source>
</evidence>
<protein>
    <submittedName>
        <fullName evidence="1">DUF3124 domain-containing protein</fullName>
    </submittedName>
</protein>
<dbReference type="EMBL" id="JAZDDG010000006">
    <property type="protein sequence ID" value="MEE1977269.1"/>
    <property type="molecule type" value="Genomic_DNA"/>
</dbReference>
<proteinExistence type="predicted"/>
<dbReference type="Proteomes" id="UP001356308">
    <property type="component" value="Unassembled WGS sequence"/>
</dbReference>
<comment type="caution">
    <text evidence="1">The sequence shown here is derived from an EMBL/GenBank/DDBJ whole genome shotgun (WGS) entry which is preliminary data.</text>
</comment>
<gene>
    <name evidence="1" type="ORF">V1I91_14365</name>
</gene>
<dbReference type="RefSeq" id="WP_272651958.1">
    <property type="nucleotide sequence ID" value="NZ_JAZDDG010000006.1"/>
</dbReference>
<name>A0ABU7IWC0_9FLAO</name>
<dbReference type="Pfam" id="PF11322">
    <property type="entry name" value="DUF3124"/>
    <property type="match status" value="1"/>
</dbReference>
<accession>A0ABU7IWC0</accession>